<dbReference type="Proteomes" id="UP000002357">
    <property type="component" value="Plasmid pSCL4"/>
</dbReference>
<feature type="compositionally biased region" description="Basic and acidic residues" evidence="8">
    <location>
        <begin position="21"/>
        <end position="31"/>
    </location>
</feature>
<dbReference type="EMBL" id="CM000914">
    <property type="protein sequence ID" value="EFG04405.2"/>
    <property type="molecule type" value="Genomic_DNA"/>
</dbReference>
<dbReference type="GO" id="GO:0020037">
    <property type="term" value="F:heme binding"/>
    <property type="evidence" value="ECO:0007669"/>
    <property type="project" value="InterPro"/>
</dbReference>
<keyword evidence="4 7" id="KW-0560">Oxidoreductase</keyword>
<evidence type="ECO:0000256" key="4">
    <source>
        <dbReference type="ARBA" id="ARBA00023002"/>
    </source>
</evidence>
<dbReference type="PRINTS" id="PR00385">
    <property type="entry name" value="P450"/>
</dbReference>
<evidence type="ECO:0000256" key="1">
    <source>
        <dbReference type="ARBA" id="ARBA00010617"/>
    </source>
</evidence>
<keyword evidence="10" id="KW-1185">Reference proteome</keyword>
<dbReference type="SUPFAM" id="SSF48264">
    <property type="entry name" value="Cytochrome P450"/>
    <property type="match status" value="1"/>
</dbReference>
<dbReference type="GO" id="GO:0004497">
    <property type="term" value="F:monooxygenase activity"/>
    <property type="evidence" value="ECO:0007669"/>
    <property type="project" value="UniProtKB-KW"/>
</dbReference>
<evidence type="ECO:0000256" key="2">
    <source>
        <dbReference type="ARBA" id="ARBA00022617"/>
    </source>
</evidence>
<sequence>MITAVRSGETGVRRTYARTGGDGRRDHRRETVPTAPSPGRAEERPGRRRAACRRSGAPVGDVSVPGAAGQGRAARLPQASRRRGPSMSSPLGSDVSGSTIPVPAPRGSCPFSPPPVYEAAREEGPLTRVTLYDGSEAWLATRHSTARLVLSDPRFSADINAPGFPLINPQQRFFAQGEPSFVRMDAPEHTRQRRMLTSWFTARRVRAMRPAVQALVDERIDRIEPHGQADLYSEFALPVPSLVICDILGVPYEEHEFFERTTEGLARWNATPEETSRCWADLHAYLSELAAAKREQPDDRLISHLAARDDLTLAQVASMCRLLLVAGHDTTASAIALSVAVLLEHPERTAALRGGAPERYATAADELLRQVSPLGQHGISRAAVADVEVDGCTVRAGEGVLVALSTANRDSRAFDRADELVLDGEEGRATGHLSFGHGPHLCLGAPLARLEMEIALETLFRRLPNLRLAQPLEELPFRGAAAVHGLNGLPARW</sequence>
<dbReference type="Pfam" id="PF00067">
    <property type="entry name" value="p450"/>
    <property type="match status" value="2"/>
</dbReference>
<protein>
    <submittedName>
        <fullName evidence="9">Cytochrome P450</fullName>
    </submittedName>
</protein>
<gene>
    <name evidence="9" type="ORF">SCLAV_p0918</name>
</gene>
<evidence type="ECO:0000256" key="5">
    <source>
        <dbReference type="ARBA" id="ARBA00023004"/>
    </source>
</evidence>
<comment type="similarity">
    <text evidence="1 7">Belongs to the cytochrome P450 family.</text>
</comment>
<feature type="region of interest" description="Disordered" evidence="8">
    <location>
        <begin position="1"/>
        <end position="109"/>
    </location>
</feature>
<dbReference type="CDD" id="cd11030">
    <property type="entry name" value="CYP105-like"/>
    <property type="match status" value="1"/>
</dbReference>
<dbReference type="FunFam" id="1.10.630.10:FF:000018">
    <property type="entry name" value="Cytochrome P450 monooxygenase"/>
    <property type="match status" value="1"/>
</dbReference>
<keyword evidence="3 7" id="KW-0479">Metal-binding</keyword>
<dbReference type="PROSITE" id="PS00086">
    <property type="entry name" value="CYTOCHROME_P450"/>
    <property type="match status" value="1"/>
</dbReference>
<evidence type="ECO:0000313" key="10">
    <source>
        <dbReference type="Proteomes" id="UP000002357"/>
    </source>
</evidence>
<dbReference type="InterPro" id="IPR002397">
    <property type="entry name" value="Cyt_P450_B"/>
</dbReference>
<reference evidence="9 10" key="1">
    <citation type="journal article" date="2010" name="Genome Biol. Evol.">
        <title>The sequence of a 1.8-mb bacterial linear plasmid reveals a rich evolutionary reservoir of secondary metabolic pathways.</title>
        <authorList>
            <person name="Medema M.H."/>
            <person name="Trefzer A."/>
            <person name="Kovalchuk A."/>
            <person name="van den Berg M."/>
            <person name="Mueller U."/>
            <person name="Heijne W."/>
            <person name="Wu L."/>
            <person name="Alam M.T."/>
            <person name="Ronning C.M."/>
            <person name="Nierman W.C."/>
            <person name="Bovenberg R.A.L."/>
            <person name="Breitling R."/>
            <person name="Takano E."/>
        </authorList>
    </citation>
    <scope>NUCLEOTIDE SEQUENCE [LARGE SCALE GENOMIC DNA]</scope>
    <source>
        <strain evidence="10">ATCC 27064 / DSM 738 / JCM 4710 / NBRC 13307 / NCIMB 12785 / NRRL 3585 / VKM Ac-602</strain>
        <plasmid evidence="9">pSCL4</plasmid>
    </source>
</reference>
<dbReference type="eggNOG" id="COG2124">
    <property type="taxonomic scope" value="Bacteria"/>
</dbReference>
<dbReference type="AlphaFoldDB" id="D5SKG2"/>
<dbReference type="PANTHER" id="PTHR46696">
    <property type="entry name" value="P450, PUTATIVE (EUROFUNG)-RELATED"/>
    <property type="match status" value="1"/>
</dbReference>
<organism evidence="9 10">
    <name type="scientific">Streptomyces clavuligerus</name>
    <dbReference type="NCBI Taxonomy" id="1901"/>
    <lineage>
        <taxon>Bacteria</taxon>
        <taxon>Bacillati</taxon>
        <taxon>Actinomycetota</taxon>
        <taxon>Actinomycetes</taxon>
        <taxon>Kitasatosporales</taxon>
        <taxon>Streptomycetaceae</taxon>
        <taxon>Streptomyces</taxon>
    </lineage>
</organism>
<keyword evidence="9" id="KW-0614">Plasmid</keyword>
<evidence type="ECO:0000313" key="9">
    <source>
        <dbReference type="EMBL" id="EFG04405.2"/>
    </source>
</evidence>
<keyword evidence="5 7" id="KW-0408">Iron</keyword>
<dbReference type="Gene3D" id="1.10.630.10">
    <property type="entry name" value="Cytochrome P450"/>
    <property type="match status" value="1"/>
</dbReference>
<keyword evidence="6 7" id="KW-0503">Monooxygenase</keyword>
<keyword evidence="2 7" id="KW-0349">Heme</keyword>
<geneLocation type="plasmid" evidence="9 10">
    <name>pSCL4</name>
</geneLocation>
<feature type="compositionally biased region" description="Polar residues" evidence="8">
    <location>
        <begin position="86"/>
        <end position="99"/>
    </location>
</feature>
<dbReference type="InterPro" id="IPR036396">
    <property type="entry name" value="Cyt_P450_sf"/>
</dbReference>
<proteinExistence type="inferred from homology"/>
<name>D5SKG2_STRCL</name>
<dbReference type="PRINTS" id="PR00359">
    <property type="entry name" value="BP450"/>
</dbReference>
<dbReference type="PANTHER" id="PTHR46696:SF1">
    <property type="entry name" value="CYTOCHROME P450 YJIB-RELATED"/>
    <property type="match status" value="1"/>
</dbReference>
<accession>D5SKG2</accession>
<dbReference type="GO" id="GO:0016705">
    <property type="term" value="F:oxidoreductase activity, acting on paired donors, with incorporation or reduction of molecular oxygen"/>
    <property type="evidence" value="ECO:0007669"/>
    <property type="project" value="InterPro"/>
</dbReference>
<evidence type="ECO:0000256" key="3">
    <source>
        <dbReference type="ARBA" id="ARBA00022723"/>
    </source>
</evidence>
<dbReference type="GO" id="GO:0005506">
    <property type="term" value="F:iron ion binding"/>
    <property type="evidence" value="ECO:0007669"/>
    <property type="project" value="InterPro"/>
</dbReference>
<evidence type="ECO:0000256" key="7">
    <source>
        <dbReference type="RuleBase" id="RU000461"/>
    </source>
</evidence>
<dbReference type="InterPro" id="IPR017972">
    <property type="entry name" value="Cyt_P450_CS"/>
</dbReference>
<evidence type="ECO:0000256" key="6">
    <source>
        <dbReference type="ARBA" id="ARBA00023033"/>
    </source>
</evidence>
<dbReference type="InterPro" id="IPR001128">
    <property type="entry name" value="Cyt_P450"/>
</dbReference>
<evidence type="ECO:0000256" key="8">
    <source>
        <dbReference type="SAM" id="MobiDB-lite"/>
    </source>
</evidence>